<evidence type="ECO:0008006" key="5">
    <source>
        <dbReference type="Google" id="ProtNLM"/>
    </source>
</evidence>
<keyword evidence="4" id="KW-1185">Reference proteome</keyword>
<evidence type="ECO:0000313" key="4">
    <source>
        <dbReference type="Proteomes" id="UP000326169"/>
    </source>
</evidence>
<evidence type="ECO:0000313" key="3">
    <source>
        <dbReference type="EMBL" id="GCE92570.1"/>
    </source>
</evidence>
<dbReference type="PANTHER" id="PTHR34556:SF2">
    <property type="entry name" value="PROTEIN TAB2 HOMOLOG, CHLOROPLASTIC"/>
    <property type="match status" value="1"/>
</dbReference>
<protein>
    <recommendedName>
        <fullName evidence="5">DUF1092 family protein</fullName>
    </recommendedName>
</protein>
<dbReference type="RefSeq" id="WP_006616101.1">
    <property type="nucleotide sequence ID" value="NZ_BIMW01000027.1"/>
</dbReference>
<gene>
    <name evidence="3" type="ORF">NIES46_06100</name>
</gene>
<dbReference type="Pfam" id="PF06485">
    <property type="entry name" value="Tab2-like_N"/>
    <property type="match status" value="1"/>
</dbReference>
<dbReference type="InterPro" id="IPR046760">
    <property type="entry name" value="Tab2-like_N"/>
</dbReference>
<accession>A0A5M3T3W3</accession>
<name>A0A5M3T3W3_LIMPL</name>
<feature type="domain" description="RNA-binding protein Tab2-like N-terminal" evidence="1">
    <location>
        <begin position="3"/>
        <end position="102"/>
    </location>
</feature>
<dbReference type="GeneID" id="301681553"/>
<dbReference type="Proteomes" id="UP000326169">
    <property type="component" value="Unassembled WGS sequence"/>
</dbReference>
<evidence type="ECO:0000259" key="2">
    <source>
        <dbReference type="Pfam" id="PF20429"/>
    </source>
</evidence>
<sequence length="277" mass="30983">MRIWQADFYRRPLEDERGQPLWELLVCDQLGDRLLVATCPQSEANSTWLLNQLKEMFVTDQPDIIQVFRPACLSLFEVVGKQLGVTVQATRRTLGLKKLLAEMMLIYPQMTGYTGQNYDPLAIDKLPPLPLPENLWGDRWRFATLPAGDLQEVFGDRPIPILDMPSILLPLNLGLASTVAISGVVIDGGRQSMGLARWLQSVKPVGFNYIPGQPDGLILEAGLSDRWVVATFDDDDVAQAARMFETRKRLAKGLHFLLVQPDDSGVTYTGFWLLGGE</sequence>
<dbReference type="PANTHER" id="PTHR34556">
    <property type="match status" value="1"/>
</dbReference>
<evidence type="ECO:0000259" key="1">
    <source>
        <dbReference type="Pfam" id="PF06485"/>
    </source>
</evidence>
<feature type="domain" description="RNA-binding protein Tab2/Atab2 C-terminal" evidence="2">
    <location>
        <begin position="119"/>
        <end position="274"/>
    </location>
</feature>
<dbReference type="InterPro" id="IPR046761">
    <property type="entry name" value="Tab2-like_C"/>
</dbReference>
<organism evidence="3 4">
    <name type="scientific">Limnospira platensis NIES-46</name>
    <dbReference type="NCBI Taxonomy" id="1236695"/>
    <lineage>
        <taxon>Bacteria</taxon>
        <taxon>Bacillati</taxon>
        <taxon>Cyanobacteriota</taxon>
        <taxon>Cyanophyceae</taxon>
        <taxon>Oscillatoriophycideae</taxon>
        <taxon>Oscillatoriales</taxon>
        <taxon>Sirenicapillariaceae</taxon>
        <taxon>Limnospira</taxon>
    </lineage>
</organism>
<dbReference type="EMBL" id="BIMW01000027">
    <property type="protein sequence ID" value="GCE92570.1"/>
    <property type="molecule type" value="Genomic_DNA"/>
</dbReference>
<comment type="caution">
    <text evidence="3">The sequence shown here is derived from an EMBL/GenBank/DDBJ whole genome shotgun (WGS) entry which is preliminary data.</text>
</comment>
<dbReference type="InterPro" id="IPR009472">
    <property type="entry name" value="Tab2-like"/>
</dbReference>
<proteinExistence type="predicted"/>
<reference evidence="3 4" key="1">
    <citation type="journal article" date="2019" name="J Genomics">
        <title>The Draft Genome of a Hydrogen-producing Cyanobacterium, Arthrospira platensis NIES-46.</title>
        <authorList>
            <person name="Suzuki S."/>
            <person name="Yamaguchi H."/>
            <person name="Kawachi M."/>
        </authorList>
    </citation>
    <scope>NUCLEOTIDE SEQUENCE [LARGE SCALE GENOMIC DNA]</scope>
    <source>
        <strain evidence="3 4">NIES-46</strain>
    </source>
</reference>
<dbReference type="Pfam" id="PF20429">
    <property type="entry name" value="Tab2-like_C"/>
    <property type="match status" value="1"/>
</dbReference>